<proteinExistence type="inferred from homology"/>
<dbReference type="Proteomes" id="UP000541444">
    <property type="component" value="Unassembled WGS sequence"/>
</dbReference>
<dbReference type="SUPFAM" id="SSF51395">
    <property type="entry name" value="FMN-linked oxidoreductases"/>
    <property type="match status" value="1"/>
</dbReference>
<dbReference type="Pfam" id="PF00724">
    <property type="entry name" value="Oxidored_FMN"/>
    <property type="match status" value="1"/>
</dbReference>
<gene>
    <name evidence="7" type="ORF">GIB67_026627</name>
</gene>
<accession>A0A7J7NIX1</accession>
<dbReference type="GO" id="GO:0016491">
    <property type="term" value="F:oxidoreductase activity"/>
    <property type="evidence" value="ECO:0007669"/>
    <property type="project" value="InterPro"/>
</dbReference>
<evidence type="ECO:0000313" key="7">
    <source>
        <dbReference type="EMBL" id="KAF6166848.1"/>
    </source>
</evidence>
<name>A0A7J7NIX1_9MAGN</name>
<dbReference type="PANTHER" id="PTHR22893">
    <property type="entry name" value="NADH OXIDOREDUCTASE-RELATED"/>
    <property type="match status" value="1"/>
</dbReference>
<dbReference type="InterPro" id="IPR001155">
    <property type="entry name" value="OxRdtase_FMN_N"/>
</dbReference>
<keyword evidence="4" id="KW-0288">FMN</keyword>
<dbReference type="EMBL" id="JACGCM010000773">
    <property type="protein sequence ID" value="KAF6166848.1"/>
    <property type="molecule type" value="Genomic_DNA"/>
</dbReference>
<reference evidence="7 8" key="1">
    <citation type="journal article" date="2020" name="IScience">
        <title>Genome Sequencing of the Endangered Kingdonia uniflora (Circaeasteraceae, Ranunculales) Reveals Potential Mechanisms of Evolutionary Specialization.</title>
        <authorList>
            <person name="Sun Y."/>
            <person name="Deng T."/>
            <person name="Zhang A."/>
            <person name="Moore M.J."/>
            <person name="Landis J.B."/>
            <person name="Lin N."/>
            <person name="Zhang H."/>
            <person name="Zhang X."/>
            <person name="Huang J."/>
            <person name="Zhang X."/>
            <person name="Sun H."/>
            <person name="Wang H."/>
        </authorList>
    </citation>
    <scope>NUCLEOTIDE SEQUENCE [LARGE SCALE GENOMIC DNA]</scope>
    <source>
        <strain evidence="7">TB1705</strain>
        <tissue evidence="7">Leaf</tissue>
    </source>
</reference>
<comment type="cofactor">
    <cofactor evidence="1">
        <name>FMN</name>
        <dbReference type="ChEBI" id="CHEBI:58210"/>
    </cofactor>
</comment>
<evidence type="ECO:0000256" key="5">
    <source>
        <dbReference type="ARBA" id="ARBA00022857"/>
    </source>
</evidence>
<dbReference type="PANTHER" id="PTHR22893:SF91">
    <property type="entry name" value="NADPH DEHYDROGENASE 2-RELATED"/>
    <property type="match status" value="1"/>
</dbReference>
<dbReference type="OrthoDB" id="3028473at2759"/>
<comment type="caution">
    <text evidence="7">The sequence shown here is derived from an EMBL/GenBank/DDBJ whole genome shotgun (WGS) entry which is preliminary data.</text>
</comment>
<protein>
    <recommendedName>
        <fullName evidence="6">NADH:flavin oxidoreductase/NADH oxidase N-terminal domain-containing protein</fullName>
    </recommendedName>
</protein>
<comment type="similarity">
    <text evidence="2">Belongs to the NADH:flavin oxidoreductase/NADH oxidase family.</text>
</comment>
<organism evidence="7 8">
    <name type="scientific">Kingdonia uniflora</name>
    <dbReference type="NCBI Taxonomy" id="39325"/>
    <lineage>
        <taxon>Eukaryota</taxon>
        <taxon>Viridiplantae</taxon>
        <taxon>Streptophyta</taxon>
        <taxon>Embryophyta</taxon>
        <taxon>Tracheophyta</taxon>
        <taxon>Spermatophyta</taxon>
        <taxon>Magnoliopsida</taxon>
        <taxon>Ranunculales</taxon>
        <taxon>Circaeasteraceae</taxon>
        <taxon>Kingdonia</taxon>
    </lineage>
</organism>
<evidence type="ECO:0000256" key="2">
    <source>
        <dbReference type="ARBA" id="ARBA00005979"/>
    </source>
</evidence>
<evidence type="ECO:0000256" key="3">
    <source>
        <dbReference type="ARBA" id="ARBA00022630"/>
    </source>
</evidence>
<keyword evidence="5" id="KW-0521">NADP</keyword>
<evidence type="ECO:0000256" key="1">
    <source>
        <dbReference type="ARBA" id="ARBA00001917"/>
    </source>
</evidence>
<evidence type="ECO:0000259" key="6">
    <source>
        <dbReference type="Pfam" id="PF00724"/>
    </source>
</evidence>
<feature type="domain" description="NADH:flavin oxidoreductase/NADH oxidase N-terminal" evidence="6">
    <location>
        <begin position="1"/>
        <end position="39"/>
    </location>
</feature>
<evidence type="ECO:0000256" key="4">
    <source>
        <dbReference type="ARBA" id="ARBA00022643"/>
    </source>
</evidence>
<sequence length="113" mass="13059">FDGVKIHKANGYLIEQFMKDHVNDRIDDYGGSLENHCRLPSTDEKCSGGYGREDDIKAVSDNHADLISYGRWFLANPNLPKRFELNAPPNKYDKNTFYTSDLDVDYVDYPFME</sequence>
<keyword evidence="8" id="KW-1185">Reference proteome</keyword>
<evidence type="ECO:0000313" key="8">
    <source>
        <dbReference type="Proteomes" id="UP000541444"/>
    </source>
</evidence>
<dbReference type="InterPro" id="IPR013785">
    <property type="entry name" value="Aldolase_TIM"/>
</dbReference>
<keyword evidence="3" id="KW-0285">Flavoprotein</keyword>
<feature type="non-terminal residue" evidence="7">
    <location>
        <position position="1"/>
    </location>
</feature>
<dbReference type="AlphaFoldDB" id="A0A7J7NIX1"/>
<dbReference type="GO" id="GO:0010181">
    <property type="term" value="F:FMN binding"/>
    <property type="evidence" value="ECO:0007669"/>
    <property type="project" value="InterPro"/>
</dbReference>
<dbReference type="InterPro" id="IPR045247">
    <property type="entry name" value="Oye-like"/>
</dbReference>
<dbReference type="Gene3D" id="3.20.20.70">
    <property type="entry name" value="Aldolase class I"/>
    <property type="match status" value="2"/>
</dbReference>